<accession>A0A7H1NRC5</accession>
<dbReference type="AlphaFoldDB" id="A0A7H1NRC5"/>
<keyword evidence="2" id="KW-1185">Reference proteome</keyword>
<organism evidence="1 2">
    <name type="scientific">Entomobacter blattae</name>
    <dbReference type="NCBI Taxonomy" id="2762277"/>
    <lineage>
        <taxon>Bacteria</taxon>
        <taxon>Pseudomonadati</taxon>
        <taxon>Pseudomonadota</taxon>
        <taxon>Alphaproteobacteria</taxon>
        <taxon>Acetobacterales</taxon>
        <taxon>Acetobacteraceae</taxon>
        <taxon>Entomobacter</taxon>
    </lineage>
</organism>
<sequence length="29" mass="3532">MIDVDHNKNVKTHYSEWQIETMFLLNLVL</sequence>
<dbReference type="Proteomes" id="UP000516349">
    <property type="component" value="Chromosome"/>
</dbReference>
<dbReference type="EMBL" id="CP060244">
    <property type="protein sequence ID" value="QNT78335.1"/>
    <property type="molecule type" value="Genomic_DNA"/>
</dbReference>
<proteinExistence type="predicted"/>
<gene>
    <name evidence="1" type="ORF">JGUZn3_11080</name>
</gene>
<reference evidence="1 2" key="1">
    <citation type="submission" date="2020-08" db="EMBL/GenBank/DDBJ databases">
        <title>Complete genome sequence of Entomobacter blattae G55GP.</title>
        <authorList>
            <person name="Poehlein A."/>
            <person name="Guzman J."/>
            <person name="Daniel R."/>
            <person name="Vilcinskas A."/>
        </authorList>
    </citation>
    <scope>NUCLEOTIDE SEQUENCE [LARGE SCALE GENOMIC DNA]</scope>
    <source>
        <strain evidence="1 2">G55GP</strain>
    </source>
</reference>
<protein>
    <submittedName>
        <fullName evidence="1">Uncharacterized protein</fullName>
    </submittedName>
</protein>
<dbReference type="KEGG" id="ebla:JGUZn3_11080"/>
<evidence type="ECO:0000313" key="2">
    <source>
        <dbReference type="Proteomes" id="UP000516349"/>
    </source>
</evidence>
<name>A0A7H1NRC5_9PROT</name>
<evidence type="ECO:0000313" key="1">
    <source>
        <dbReference type="EMBL" id="QNT78335.1"/>
    </source>
</evidence>